<dbReference type="SUPFAM" id="SSF52317">
    <property type="entry name" value="Class I glutamine amidotransferase-like"/>
    <property type="match status" value="1"/>
</dbReference>
<evidence type="ECO:0000313" key="4">
    <source>
        <dbReference type="EMBL" id="PWG03409.1"/>
    </source>
</evidence>
<dbReference type="CDD" id="cd03137">
    <property type="entry name" value="GATase1_AraC_1"/>
    <property type="match status" value="1"/>
</dbReference>
<dbReference type="Gene3D" id="1.10.10.60">
    <property type="entry name" value="Homeodomain-like"/>
    <property type="match status" value="1"/>
</dbReference>
<dbReference type="Proteomes" id="UP000245916">
    <property type="component" value="Unassembled WGS sequence"/>
</dbReference>
<name>A0A2U2J4Y3_9SPHN</name>
<keyword evidence="2" id="KW-0804">Transcription</keyword>
<dbReference type="PANTHER" id="PTHR43130:SF3">
    <property type="entry name" value="HTH-TYPE TRANSCRIPTIONAL REGULATOR RV1931C"/>
    <property type="match status" value="1"/>
</dbReference>
<dbReference type="GO" id="GO:0043565">
    <property type="term" value="F:sequence-specific DNA binding"/>
    <property type="evidence" value="ECO:0007669"/>
    <property type="project" value="InterPro"/>
</dbReference>
<protein>
    <submittedName>
        <fullName evidence="4">AraC family transcriptional regulator</fullName>
    </submittedName>
</protein>
<dbReference type="SMART" id="SM00342">
    <property type="entry name" value="HTH_ARAC"/>
    <property type="match status" value="1"/>
</dbReference>
<evidence type="ECO:0000313" key="5">
    <source>
        <dbReference type="Proteomes" id="UP000245916"/>
    </source>
</evidence>
<keyword evidence="1" id="KW-0805">Transcription regulation</keyword>
<dbReference type="EMBL" id="QFFF01000001">
    <property type="protein sequence ID" value="PWG03409.1"/>
    <property type="molecule type" value="Genomic_DNA"/>
</dbReference>
<evidence type="ECO:0000259" key="3">
    <source>
        <dbReference type="PROSITE" id="PS01124"/>
    </source>
</evidence>
<dbReference type="InterPro" id="IPR052158">
    <property type="entry name" value="INH-QAR"/>
</dbReference>
<dbReference type="InterPro" id="IPR002818">
    <property type="entry name" value="DJ-1/PfpI"/>
</dbReference>
<dbReference type="Pfam" id="PF01965">
    <property type="entry name" value="DJ-1_PfpI"/>
    <property type="match status" value="1"/>
</dbReference>
<sequence length="374" mass="40811">MAVPPLVRQGYAGRGRAASGSEGAMNGEVKRVGVVLFDDTDLLDSVGPVRVFHSAACQLQRIGAASEPLYAIDLLSRFGGIVKSSIGFGLETKPLRELDVGDYDTLLVSGGGVDDANCDPEVVAWLRRNHDKVRRLGSTCTGAFVLAAAGLLDGRRAATHWAYCDLLQASFPEIDVDRDSIFVEDRGLWTSAGVTSGMDMALAMIEEDHGRDLALLVARMMVIFLKRPGGQSQFSTPLKSQSVEGPMAPLLHWIAENPAADLRTAILSERAHMSLRNFYRSFEEATGTSPAEWVEEVRMQVAKRLLEHTVYHIDQIALKAGFMTYERMRRAFARRMGVSPAAYRARFTRPSRSADLALLAGAIGTSEPILPTMQ</sequence>
<dbReference type="PANTHER" id="PTHR43130">
    <property type="entry name" value="ARAC-FAMILY TRANSCRIPTIONAL REGULATOR"/>
    <property type="match status" value="1"/>
</dbReference>
<dbReference type="Pfam" id="PF12833">
    <property type="entry name" value="HTH_18"/>
    <property type="match status" value="1"/>
</dbReference>
<keyword evidence="5" id="KW-1185">Reference proteome</keyword>
<proteinExistence type="predicted"/>
<dbReference type="PROSITE" id="PS01124">
    <property type="entry name" value="HTH_ARAC_FAMILY_2"/>
    <property type="match status" value="1"/>
</dbReference>
<evidence type="ECO:0000256" key="1">
    <source>
        <dbReference type="ARBA" id="ARBA00023015"/>
    </source>
</evidence>
<comment type="caution">
    <text evidence="4">The sequence shown here is derived from an EMBL/GenBank/DDBJ whole genome shotgun (WGS) entry which is preliminary data.</text>
</comment>
<dbReference type="InterPro" id="IPR029062">
    <property type="entry name" value="Class_I_gatase-like"/>
</dbReference>
<accession>A0A2U2J4Y3</accession>
<dbReference type="InterPro" id="IPR018060">
    <property type="entry name" value="HTH_AraC"/>
</dbReference>
<dbReference type="AlphaFoldDB" id="A0A2U2J4Y3"/>
<organism evidence="4 5">
    <name type="scientific">Allosphingosinicella humi</name>
    <dbReference type="NCBI Taxonomy" id="2068657"/>
    <lineage>
        <taxon>Bacteria</taxon>
        <taxon>Pseudomonadati</taxon>
        <taxon>Pseudomonadota</taxon>
        <taxon>Alphaproteobacteria</taxon>
        <taxon>Sphingomonadales</taxon>
        <taxon>Sphingomonadaceae</taxon>
        <taxon>Allosphingosinicella</taxon>
    </lineage>
</organism>
<gene>
    <name evidence="4" type="ORF">DF286_11415</name>
</gene>
<dbReference type="InterPro" id="IPR009057">
    <property type="entry name" value="Homeodomain-like_sf"/>
</dbReference>
<dbReference type="Gene3D" id="3.40.50.880">
    <property type="match status" value="1"/>
</dbReference>
<feature type="domain" description="HTH araC/xylS-type" evidence="3">
    <location>
        <begin position="248"/>
        <end position="346"/>
    </location>
</feature>
<dbReference type="GO" id="GO:0003700">
    <property type="term" value="F:DNA-binding transcription factor activity"/>
    <property type="evidence" value="ECO:0007669"/>
    <property type="project" value="InterPro"/>
</dbReference>
<evidence type="ECO:0000256" key="2">
    <source>
        <dbReference type="ARBA" id="ARBA00023163"/>
    </source>
</evidence>
<reference evidence="4 5" key="1">
    <citation type="submission" date="2018-05" db="EMBL/GenBank/DDBJ databases">
        <title>Genome of Sphingosinicella humi QZX222.</title>
        <authorList>
            <person name="Qiao Z."/>
            <person name="Wang G."/>
        </authorList>
    </citation>
    <scope>NUCLEOTIDE SEQUENCE [LARGE SCALE GENOMIC DNA]</scope>
    <source>
        <strain evidence="4 5">QZX222</strain>
    </source>
</reference>
<dbReference type="SUPFAM" id="SSF46689">
    <property type="entry name" value="Homeodomain-like"/>
    <property type="match status" value="2"/>
</dbReference>